<name>A0AAW3ZUV1_9GAMM</name>
<evidence type="ECO:0000259" key="3">
    <source>
        <dbReference type="PROSITE" id="PS50268"/>
    </source>
</evidence>
<feature type="transmembrane region" description="Helical" evidence="1">
    <location>
        <begin position="180"/>
        <end position="199"/>
    </location>
</feature>
<dbReference type="SMART" id="SM00736">
    <property type="entry name" value="CADG"/>
    <property type="match status" value="1"/>
</dbReference>
<feature type="transmembrane region" description="Helical" evidence="1">
    <location>
        <begin position="154"/>
        <end position="173"/>
    </location>
</feature>
<keyword evidence="5" id="KW-1185">Reference proteome</keyword>
<sequence length="2341" mass="231758">MMPRLLFALLLLLPFASSAQSVDVQVLLSRADVGSGCSAQVDAGLPLIANVQARLTANVDTVSLQVSGVQLERCQSGSFAAPSTVHPGGYAVGMDLGIGGADVVELAVQRELALPGAGSAPLNIHVGTQGGAAADQLSGVLLGSLAAPTMIPTLSTLAGGALVLLFAAIAFVVIRRHPGVAVVALLVISFAVSAMNFMLDGLIGDWAGINPTADPTGDSIGARSDVDIVAAFAAEEGGTLYFRVDLADIDNQAPQAVDDAFATDEDTPANLVVLANDSDGDSDPLSVISFSAPGLAGGLTQNGDGSFSYNPAGSFDALAAGGSASESFDYTISDGRGGQDSATVTITIHGLNDAPSFQSTPLLTATRNQPYQYSVVTQDPDTGDTRVITATTLPAWLSFTDNGDGTATLSGTPGAPEVGNHPVTLEVVDLGLANATQSFSIVVTDGNLPTANAGTDTTLEDQPVVVDLSGTSSVGDPLTFAISTTPTQGSLGAIVPTGNSSATVTYTPNGDFNGNDGFAVTVTDTVGTSAPATVQLVIDPVNDAPSFTAGANQNLSGAATAQTVAGWATAISAGPADEAGQALFFSVVGNSNPALFDFAPAVNASNGDLTYTPATGASGIATINLQLNDDGGTANGGVNASEPIAFTISIDTQNNAPSFVAGADQSVLEDAGAQTVAAWATAISDNNGGTQVLSFNVSNNNNGLFAVQPDVDESTGNLSYTPAANAFGVATVSVTLMDDGGTAGGGSDTSPTTMFIITVTAVNDAPGFVAGADQAVNEDAGAQNVTGWATAINDGDGTTQMLSFVVNNNSNALFATQPDVDATTGNLTYTPAANAFGSALVSVTLMDNGGTANGGVDSSGTAQFTITVNSVADAPVATADASYQTIGNVELVAGGAIATSLAKVSATTGLLANDSDPIEMGSLSVVGINGTALLSGSTTQSGTVTVSANGAFVYQPPLGGRNIAADTFTYTIENSAGAQATATVSIQIVDELAWFVHNDPANEPLNAVGGDGRSSDPFDTLAEAETASSADETIFVFAGDGGDTGQNAGIALKDGQRLIGEGIDFSIDVALNGNAAPAVLFDSTANNYASLSNGAGHAVTVDAAAADLLDIEIRGLSLTTSGGSSDGVNATSAGANAFDVTLSDSQITAASGSGIDAQHGGGGLSSIAVFDVGPINASADAITASTSGTGNLLVAMSDNSGINSSAGSGIRIDGSGGAGQPMVLALHNNTISGDVVGHGLVALRSVFDANTSTPGFDAVNLGTFTVGSAGNPVGGVAVQLGEAGNAIEGNVIADNLLAHGASGLLAVGSAVGVPASSVGLSLNLTNATISAANGVGLSLDSLASSASISSLAVAGGGADGLYFHDLEGSVSISGGNLADTAGAGVVVDQDTVSGTFNLTYSGSISNASDNLLLVDGHPSGTLTFNTGSFSGSAGSGLVFDNADGSYVFNAAVSLNGTTQGVDISNGSAGSFNFSSLDIDNVTGAGINVNGGDGNLLFGSVDVNTSGAAGVSIANRLGGALTFSSIAIQGTTGAAFSVNNHVGNIAATVNGSGISKSSSGYVFDVNGMSSGTVQLLSGTLTASGSASGVRVQNVSGGAIEVTDLDAGTSGARVSSQGITLSGNTAGTLSITDADIFISGADAISATGGMTFNLDSGNTSSVTLDAVSGHALNINGPTLVANVQSLSVNNAGGGTTGVSLVNTAGSKTIDQLTITTASGTAITANSAGTLNVAGATNTIASTGGAAVDINATTIDFTLQTVTVTNSTAQGIDLSNLGAGSVFNVTGATQINGSTNEGIRIDTAGAGSNIDFGSVTINNRGNTGVLLAAIQGDVDFGATTIPNQGGVGGYGIRAHNNPATISFASTTISNATTTIAETDPGADLFPDNEGDGDGIYLSGNSGLFTIGGGSISNVGGDGIDARSLSAGLQVTGLTISAPGGHGFRGTELTGSHSFINCAITQVNTANKHGALMLNSNQTLIGITFDNCDFHTSTTLASFVFMGTRGSGNMTLNVQNGSEFFGLAGEALQTTAGESTGATGDVFTNVSNSIFRDAAGATGANSLFVGSAENGAINTIDINNNTFSNIKISTTPLGNESVVRLQTNGGELRGSFANNVIHNTNGRRNGLGIVSEPIIGKTARIDLTIDNNDIDDIDAFQFEGMFVSLRDRTSDSDLIITNNRVGFKAGSEGDVDRGLFLQTRDSSGAAFSLNALIQNNSFSMDSAATDDVIGIDIEDNTTGNLTVIGNTFNHSNASAQSFDAEAEDAGSTICLDMNASGALASQNSANREIEVERDNGGTYFIEGLGANSAAAAVAAFLNANNNFTGTITALDDGGLFLDSAGCPTP</sequence>
<feature type="chain" id="PRO_5043598976" evidence="2">
    <location>
        <begin position="20"/>
        <end position="2341"/>
    </location>
</feature>
<accession>A0AAW3ZUV1</accession>
<dbReference type="PROSITE" id="PS50268">
    <property type="entry name" value="CADHERIN_2"/>
    <property type="match status" value="1"/>
</dbReference>
<dbReference type="Pfam" id="PF17963">
    <property type="entry name" value="Big_9"/>
    <property type="match status" value="3"/>
</dbReference>
<evidence type="ECO:0000256" key="2">
    <source>
        <dbReference type="SAM" id="SignalP"/>
    </source>
</evidence>
<dbReference type="NCBIfam" id="NF012211">
    <property type="entry name" value="tand_rpt_95"/>
    <property type="match status" value="2"/>
</dbReference>
<dbReference type="SUPFAM" id="SSF49313">
    <property type="entry name" value="Cadherin-like"/>
    <property type="match status" value="1"/>
</dbReference>
<evidence type="ECO:0000256" key="1">
    <source>
        <dbReference type="SAM" id="Phobius"/>
    </source>
</evidence>
<evidence type="ECO:0000313" key="5">
    <source>
        <dbReference type="Proteomes" id="UP000613768"/>
    </source>
</evidence>
<gene>
    <name evidence="4" type="ORF">IFO71_19160</name>
</gene>
<keyword evidence="2" id="KW-0732">Signal</keyword>
<dbReference type="GO" id="GO:0016020">
    <property type="term" value="C:membrane"/>
    <property type="evidence" value="ECO:0007669"/>
    <property type="project" value="InterPro"/>
</dbReference>
<dbReference type="RefSeq" id="WP_192031292.1">
    <property type="nucleotide sequence ID" value="NZ_JACYTR010000069.1"/>
</dbReference>
<dbReference type="InterPro" id="IPR002126">
    <property type="entry name" value="Cadherin-like_dom"/>
</dbReference>
<comment type="caution">
    <text evidence="4">The sequence shown here is derived from an EMBL/GenBank/DDBJ whole genome shotgun (WGS) entry which is preliminary data.</text>
</comment>
<dbReference type="GO" id="GO:0007156">
    <property type="term" value="P:homophilic cell adhesion via plasma membrane adhesion molecules"/>
    <property type="evidence" value="ECO:0007669"/>
    <property type="project" value="InterPro"/>
</dbReference>
<feature type="domain" description="Cadherin" evidence="3">
    <location>
        <begin position="666"/>
        <end position="768"/>
    </location>
</feature>
<dbReference type="InterPro" id="IPR006626">
    <property type="entry name" value="PbH1"/>
</dbReference>
<keyword evidence="1" id="KW-0812">Transmembrane</keyword>
<dbReference type="InterPro" id="IPR013783">
    <property type="entry name" value="Ig-like_fold"/>
</dbReference>
<dbReference type="EMBL" id="JACYTR010000069">
    <property type="protein sequence ID" value="MBD8527871.1"/>
    <property type="molecule type" value="Genomic_DNA"/>
</dbReference>
<keyword evidence="1" id="KW-1133">Transmembrane helix</keyword>
<dbReference type="InterPro" id="IPR015919">
    <property type="entry name" value="Cadherin-like_sf"/>
</dbReference>
<keyword evidence="1" id="KW-0472">Membrane</keyword>
<dbReference type="InterPro" id="IPR006644">
    <property type="entry name" value="Cadg"/>
</dbReference>
<proteinExistence type="predicted"/>
<dbReference type="Pfam" id="PF05345">
    <property type="entry name" value="He_PIG"/>
    <property type="match status" value="1"/>
</dbReference>
<dbReference type="Gene3D" id="2.60.40.10">
    <property type="entry name" value="Immunoglobulins"/>
    <property type="match status" value="1"/>
</dbReference>
<dbReference type="Gene3D" id="2.60.40.3440">
    <property type="match status" value="1"/>
</dbReference>
<protein>
    <submittedName>
        <fullName evidence="4">Tandem-95 repeat protein</fullName>
    </submittedName>
</protein>
<dbReference type="GO" id="GO:0005509">
    <property type="term" value="F:calcium ion binding"/>
    <property type="evidence" value="ECO:0007669"/>
    <property type="project" value="InterPro"/>
</dbReference>
<feature type="signal peptide" evidence="2">
    <location>
        <begin position="1"/>
        <end position="19"/>
    </location>
</feature>
<dbReference type="Proteomes" id="UP000613768">
    <property type="component" value="Unassembled WGS sequence"/>
</dbReference>
<organism evidence="4 5">
    <name type="scientific">Pseudomarimonas arenosa</name>
    <dbReference type="NCBI Taxonomy" id="2774145"/>
    <lineage>
        <taxon>Bacteria</taxon>
        <taxon>Pseudomonadati</taxon>
        <taxon>Pseudomonadota</taxon>
        <taxon>Gammaproteobacteria</taxon>
        <taxon>Lysobacterales</taxon>
        <taxon>Lysobacteraceae</taxon>
        <taxon>Pseudomarimonas</taxon>
    </lineage>
</organism>
<reference evidence="4 5" key="1">
    <citation type="submission" date="2020-09" db="EMBL/GenBank/DDBJ databases">
        <title>Pseudoxanthomonas sp. CAU 1598 isolated from sand of Yaerae Beach.</title>
        <authorList>
            <person name="Kim W."/>
        </authorList>
    </citation>
    <scope>NUCLEOTIDE SEQUENCE [LARGE SCALE GENOMIC DNA]</scope>
    <source>
        <strain evidence="4 5">CAU 1598</strain>
    </source>
</reference>
<evidence type="ECO:0000313" key="4">
    <source>
        <dbReference type="EMBL" id="MBD8527871.1"/>
    </source>
</evidence>
<dbReference type="SMART" id="SM00710">
    <property type="entry name" value="PbH1"/>
    <property type="match status" value="22"/>
</dbReference>